<dbReference type="Proteomes" id="UP000194003">
    <property type="component" value="Unassembled WGS sequence"/>
</dbReference>
<dbReference type="FunFam" id="3.20.20.10:FF:000002">
    <property type="entry name" value="Alanine racemase"/>
    <property type="match status" value="1"/>
</dbReference>
<evidence type="ECO:0000256" key="5">
    <source>
        <dbReference type="HAMAP-Rule" id="MF_01201"/>
    </source>
</evidence>
<dbReference type="Gene3D" id="3.20.20.10">
    <property type="entry name" value="Alanine racemase"/>
    <property type="match status" value="1"/>
</dbReference>
<dbReference type="UniPathway" id="UPA00042">
    <property type="reaction ID" value="UER00497"/>
</dbReference>
<dbReference type="EC" id="5.1.1.1" evidence="5"/>
<name>A0A1Y2K0E9_9PROT</name>
<dbReference type="PROSITE" id="PS00395">
    <property type="entry name" value="ALANINE_RACEMASE"/>
    <property type="match status" value="1"/>
</dbReference>
<dbReference type="GO" id="GO:0005829">
    <property type="term" value="C:cytosol"/>
    <property type="evidence" value="ECO:0007669"/>
    <property type="project" value="TreeGrafter"/>
</dbReference>
<evidence type="ECO:0000313" key="10">
    <source>
        <dbReference type="Proteomes" id="UP000194003"/>
    </source>
</evidence>
<dbReference type="InterPro" id="IPR011079">
    <property type="entry name" value="Ala_racemase_C"/>
</dbReference>
<sequence length="381" mass="41147">MDAYSTGRPTWVEISLPALRHNLHRAKQAAPHAAAWPVIKADAYGLGAVPCAHALADLADGFCVALVEEAEILRQAGISHPILILSGYFPGLERQIVELNLQVCIENRQQVDAIGHTAAALGKSVALHIEVNTGMARLGAEPSATPELIAHIDAAPGVELGGVLTHFACADEPERAANAKQVEQLERLLAHPALQTRADLTVSACNSAALLSLPQAQRQWIRPGIMLYGASPFHPQRTAAADGLQPVARWITHILQIHDLPAGTPLHYGHTYTTPHDARIAILPVGYADGYSRRLSNRGEMLIHGQRAPLRGRVCMDLIAVEVTKIPQAQTGDQVILMGDDGAGAAVTLEQMATWMETIPYETLTRLSPRLPRRYLNEDPV</sequence>
<gene>
    <name evidence="9" type="ORF">MAIT1_01413</name>
</gene>
<organism evidence="9 10">
    <name type="scientific">Magnetofaba australis IT-1</name>
    <dbReference type="NCBI Taxonomy" id="1434232"/>
    <lineage>
        <taxon>Bacteria</taxon>
        <taxon>Pseudomonadati</taxon>
        <taxon>Pseudomonadota</taxon>
        <taxon>Magnetococcia</taxon>
        <taxon>Magnetococcales</taxon>
        <taxon>Magnetococcaceae</taxon>
        <taxon>Magnetofaba</taxon>
    </lineage>
</organism>
<keyword evidence="3 5" id="KW-0663">Pyridoxal phosphate</keyword>
<dbReference type="AlphaFoldDB" id="A0A1Y2K0E9"/>
<dbReference type="EMBL" id="LVJN01000020">
    <property type="protein sequence ID" value="OSM01449.1"/>
    <property type="molecule type" value="Genomic_DNA"/>
</dbReference>
<dbReference type="InterPro" id="IPR029066">
    <property type="entry name" value="PLP-binding_barrel"/>
</dbReference>
<dbReference type="NCBIfam" id="TIGR00492">
    <property type="entry name" value="alr"/>
    <property type="match status" value="1"/>
</dbReference>
<dbReference type="OrthoDB" id="9813814at2"/>
<dbReference type="RefSeq" id="WP_085442900.1">
    <property type="nucleotide sequence ID" value="NZ_LVJN01000020.1"/>
</dbReference>
<evidence type="ECO:0000256" key="7">
    <source>
        <dbReference type="PIRSR" id="PIRSR600821-52"/>
    </source>
</evidence>
<dbReference type="Pfam" id="PF01168">
    <property type="entry name" value="Ala_racemase_N"/>
    <property type="match status" value="1"/>
</dbReference>
<dbReference type="GO" id="GO:0008784">
    <property type="term" value="F:alanine racemase activity"/>
    <property type="evidence" value="ECO:0007669"/>
    <property type="project" value="UniProtKB-UniRule"/>
</dbReference>
<dbReference type="Gene3D" id="2.40.37.10">
    <property type="entry name" value="Lyase, Ornithine Decarboxylase, Chain A, domain 1"/>
    <property type="match status" value="1"/>
</dbReference>
<comment type="pathway">
    <text evidence="5">Amino-acid biosynthesis; D-alanine biosynthesis; D-alanine from L-alanine: step 1/1.</text>
</comment>
<comment type="catalytic activity">
    <reaction evidence="1 5">
        <text>L-alanine = D-alanine</text>
        <dbReference type="Rhea" id="RHEA:20249"/>
        <dbReference type="ChEBI" id="CHEBI:57416"/>
        <dbReference type="ChEBI" id="CHEBI:57972"/>
        <dbReference type="EC" id="5.1.1.1"/>
    </reaction>
</comment>
<accession>A0A1Y2K0E9</accession>
<comment type="caution">
    <text evidence="9">The sequence shown here is derived from an EMBL/GenBank/DDBJ whole genome shotgun (WGS) entry which is preliminary data.</text>
</comment>
<evidence type="ECO:0000259" key="8">
    <source>
        <dbReference type="SMART" id="SM01005"/>
    </source>
</evidence>
<feature type="domain" description="Alanine racemase C-terminal" evidence="8">
    <location>
        <begin position="247"/>
        <end position="376"/>
    </location>
</feature>
<dbReference type="SUPFAM" id="SSF51419">
    <property type="entry name" value="PLP-binding barrel"/>
    <property type="match status" value="1"/>
</dbReference>
<evidence type="ECO:0000313" key="9">
    <source>
        <dbReference type="EMBL" id="OSM01449.1"/>
    </source>
</evidence>
<dbReference type="HAMAP" id="MF_01201">
    <property type="entry name" value="Ala_racemase"/>
    <property type="match status" value="1"/>
</dbReference>
<feature type="active site" description="Proton acceptor; specific for D-alanine" evidence="5">
    <location>
        <position position="40"/>
    </location>
</feature>
<evidence type="ECO:0000256" key="1">
    <source>
        <dbReference type="ARBA" id="ARBA00000316"/>
    </source>
</evidence>
<dbReference type="GO" id="GO:0030170">
    <property type="term" value="F:pyridoxal phosphate binding"/>
    <property type="evidence" value="ECO:0007669"/>
    <property type="project" value="UniProtKB-UniRule"/>
</dbReference>
<dbReference type="SUPFAM" id="SSF50621">
    <property type="entry name" value="Alanine racemase C-terminal domain-like"/>
    <property type="match status" value="1"/>
</dbReference>
<comment type="function">
    <text evidence="5">Catalyzes the interconversion of L-alanine and D-alanine. May also act on other amino acids.</text>
</comment>
<dbReference type="CDD" id="cd00430">
    <property type="entry name" value="PLPDE_III_AR"/>
    <property type="match status" value="1"/>
</dbReference>
<feature type="active site" description="Proton acceptor; specific for L-alanine" evidence="5">
    <location>
        <position position="268"/>
    </location>
</feature>
<dbReference type="InterPro" id="IPR001608">
    <property type="entry name" value="Ala_racemase_N"/>
</dbReference>
<dbReference type="InterPro" id="IPR020622">
    <property type="entry name" value="Ala_racemase_pyridoxalP-BS"/>
</dbReference>
<dbReference type="PANTHER" id="PTHR30511:SF0">
    <property type="entry name" value="ALANINE RACEMASE, CATABOLIC-RELATED"/>
    <property type="match status" value="1"/>
</dbReference>
<evidence type="ECO:0000256" key="6">
    <source>
        <dbReference type="PIRSR" id="PIRSR600821-50"/>
    </source>
</evidence>
<dbReference type="STRING" id="1434232.MAIT1_01413"/>
<proteinExistence type="inferred from homology"/>
<feature type="modified residue" description="N6-(pyridoxal phosphate)lysine" evidence="5 6">
    <location>
        <position position="40"/>
    </location>
</feature>
<protein>
    <recommendedName>
        <fullName evidence="5">Alanine racemase</fullName>
        <ecNumber evidence="5">5.1.1.1</ecNumber>
    </recommendedName>
</protein>
<dbReference type="InterPro" id="IPR000821">
    <property type="entry name" value="Ala_racemase"/>
</dbReference>
<keyword evidence="4 5" id="KW-0413">Isomerase</keyword>
<feature type="binding site" evidence="5 7">
    <location>
        <position position="316"/>
    </location>
    <ligand>
        <name>substrate</name>
    </ligand>
</feature>
<dbReference type="InterPro" id="IPR009006">
    <property type="entry name" value="Ala_racemase/Decarboxylase_C"/>
</dbReference>
<dbReference type="GO" id="GO:0030632">
    <property type="term" value="P:D-alanine biosynthetic process"/>
    <property type="evidence" value="ECO:0007669"/>
    <property type="project" value="UniProtKB-UniRule"/>
</dbReference>
<evidence type="ECO:0000256" key="4">
    <source>
        <dbReference type="ARBA" id="ARBA00023235"/>
    </source>
</evidence>
<dbReference type="SMART" id="SM01005">
    <property type="entry name" value="Ala_racemase_C"/>
    <property type="match status" value="1"/>
</dbReference>
<evidence type="ECO:0000256" key="2">
    <source>
        <dbReference type="ARBA" id="ARBA00001933"/>
    </source>
</evidence>
<dbReference type="Pfam" id="PF00842">
    <property type="entry name" value="Ala_racemase_C"/>
    <property type="match status" value="1"/>
</dbReference>
<feature type="binding site" evidence="5 7">
    <location>
        <position position="137"/>
    </location>
    <ligand>
        <name>substrate</name>
    </ligand>
</feature>
<evidence type="ECO:0000256" key="3">
    <source>
        <dbReference type="ARBA" id="ARBA00022898"/>
    </source>
</evidence>
<comment type="cofactor">
    <cofactor evidence="2 5 6">
        <name>pyridoxal 5'-phosphate</name>
        <dbReference type="ChEBI" id="CHEBI:597326"/>
    </cofactor>
</comment>
<dbReference type="PANTHER" id="PTHR30511">
    <property type="entry name" value="ALANINE RACEMASE"/>
    <property type="match status" value="1"/>
</dbReference>
<dbReference type="PRINTS" id="PR00992">
    <property type="entry name" value="ALARACEMASE"/>
</dbReference>
<keyword evidence="10" id="KW-1185">Reference proteome</keyword>
<comment type="similarity">
    <text evidence="5">Belongs to the alanine racemase family.</text>
</comment>
<reference evidence="9 10" key="1">
    <citation type="journal article" date="2016" name="BMC Genomics">
        <title>Combined genomic and structural analyses of a cultured magnetotactic bacterium reveals its niche adaptation to a dynamic environment.</title>
        <authorList>
            <person name="Araujo A.C."/>
            <person name="Morillo V."/>
            <person name="Cypriano J."/>
            <person name="Teixeira L.C."/>
            <person name="Leao P."/>
            <person name="Lyra S."/>
            <person name="Almeida L.G."/>
            <person name="Bazylinski D.A."/>
            <person name="Vasconcellos A.T."/>
            <person name="Abreu F."/>
            <person name="Lins U."/>
        </authorList>
    </citation>
    <scope>NUCLEOTIDE SEQUENCE [LARGE SCALE GENOMIC DNA]</scope>
    <source>
        <strain evidence="9 10">IT-1</strain>
    </source>
</reference>